<reference evidence="1 2" key="1">
    <citation type="journal article" date="2007" name="Nature">
        <title>Evolution of genes and genomes on the Drosophila phylogeny.</title>
        <authorList>
            <consortium name="Drosophila 12 Genomes Consortium"/>
            <person name="Clark A.G."/>
            <person name="Eisen M.B."/>
            <person name="Smith D.R."/>
            <person name="Bergman C.M."/>
            <person name="Oliver B."/>
            <person name="Markow T.A."/>
            <person name="Kaufman T.C."/>
            <person name="Kellis M."/>
            <person name="Gelbart W."/>
            <person name="Iyer V.N."/>
            <person name="Pollard D.A."/>
            <person name="Sackton T.B."/>
            <person name="Larracuente A.M."/>
            <person name="Singh N.D."/>
            <person name="Abad J.P."/>
            <person name="Abt D.N."/>
            <person name="Adryan B."/>
            <person name="Aguade M."/>
            <person name="Akashi H."/>
            <person name="Anderson W.W."/>
            <person name="Aquadro C.F."/>
            <person name="Ardell D.H."/>
            <person name="Arguello R."/>
            <person name="Artieri C.G."/>
            <person name="Barbash D.A."/>
            <person name="Barker D."/>
            <person name="Barsanti P."/>
            <person name="Batterham P."/>
            <person name="Batzoglou S."/>
            <person name="Begun D."/>
            <person name="Bhutkar A."/>
            <person name="Blanco E."/>
            <person name="Bosak S.A."/>
            <person name="Bradley R.K."/>
            <person name="Brand A.D."/>
            <person name="Brent M.R."/>
            <person name="Brooks A.N."/>
            <person name="Brown R.H."/>
            <person name="Butlin R.K."/>
            <person name="Caggese C."/>
            <person name="Calvi B.R."/>
            <person name="Bernardo de Carvalho A."/>
            <person name="Caspi A."/>
            <person name="Castrezana S."/>
            <person name="Celniker S.E."/>
            <person name="Chang J.L."/>
            <person name="Chapple C."/>
            <person name="Chatterji S."/>
            <person name="Chinwalla A."/>
            <person name="Civetta A."/>
            <person name="Clifton S.W."/>
            <person name="Comeron J.M."/>
            <person name="Costello J.C."/>
            <person name="Coyne J.A."/>
            <person name="Daub J."/>
            <person name="David R.G."/>
            <person name="Delcher A.L."/>
            <person name="Delehaunty K."/>
            <person name="Do C.B."/>
            <person name="Ebling H."/>
            <person name="Edwards K."/>
            <person name="Eickbush T."/>
            <person name="Evans J.D."/>
            <person name="Filipski A."/>
            <person name="Findeiss S."/>
            <person name="Freyhult E."/>
            <person name="Fulton L."/>
            <person name="Fulton R."/>
            <person name="Garcia A.C."/>
            <person name="Gardiner A."/>
            <person name="Garfield D.A."/>
            <person name="Garvin B.E."/>
            <person name="Gibson G."/>
            <person name="Gilbert D."/>
            <person name="Gnerre S."/>
            <person name="Godfrey J."/>
            <person name="Good R."/>
            <person name="Gotea V."/>
            <person name="Gravely B."/>
            <person name="Greenberg A.J."/>
            <person name="Griffiths-Jones S."/>
            <person name="Gross S."/>
            <person name="Guigo R."/>
            <person name="Gustafson E.A."/>
            <person name="Haerty W."/>
            <person name="Hahn M.W."/>
            <person name="Halligan D.L."/>
            <person name="Halpern A.L."/>
            <person name="Halter G.M."/>
            <person name="Han M.V."/>
            <person name="Heger A."/>
            <person name="Hillier L."/>
            <person name="Hinrichs A.S."/>
            <person name="Holmes I."/>
            <person name="Hoskins R.A."/>
            <person name="Hubisz M.J."/>
            <person name="Hultmark D."/>
            <person name="Huntley M.A."/>
            <person name="Jaffe D.B."/>
            <person name="Jagadeeshan S."/>
            <person name="Jeck W.R."/>
            <person name="Johnson J."/>
            <person name="Jones C.D."/>
            <person name="Jordan W.C."/>
            <person name="Karpen G.H."/>
            <person name="Kataoka E."/>
            <person name="Keightley P.D."/>
            <person name="Kheradpour P."/>
            <person name="Kirkness E.F."/>
            <person name="Koerich L.B."/>
            <person name="Kristiansen K."/>
            <person name="Kudrna D."/>
            <person name="Kulathinal R.J."/>
            <person name="Kumar S."/>
            <person name="Kwok R."/>
            <person name="Lander E."/>
            <person name="Langley C.H."/>
            <person name="Lapoint R."/>
            <person name="Lazzaro B.P."/>
            <person name="Lee S.J."/>
            <person name="Levesque L."/>
            <person name="Li R."/>
            <person name="Lin C.F."/>
            <person name="Lin M.F."/>
            <person name="Lindblad-Toh K."/>
            <person name="Llopart A."/>
            <person name="Long M."/>
            <person name="Low L."/>
            <person name="Lozovsky E."/>
            <person name="Lu J."/>
            <person name="Luo M."/>
            <person name="Machado C.A."/>
            <person name="Makalowski W."/>
            <person name="Marzo M."/>
            <person name="Matsuda M."/>
            <person name="Matzkin L."/>
            <person name="McAllister B."/>
            <person name="McBride C.S."/>
            <person name="McKernan B."/>
            <person name="McKernan K."/>
            <person name="Mendez-Lago M."/>
            <person name="Minx P."/>
            <person name="Mollenhauer M.U."/>
            <person name="Montooth K."/>
            <person name="Mount S.M."/>
            <person name="Mu X."/>
            <person name="Myers E."/>
            <person name="Negre B."/>
            <person name="Newfeld S."/>
            <person name="Nielsen R."/>
            <person name="Noor M.A."/>
            <person name="O'Grady P."/>
            <person name="Pachter L."/>
            <person name="Papaceit M."/>
            <person name="Parisi M.J."/>
            <person name="Parisi M."/>
            <person name="Parts L."/>
            <person name="Pedersen J.S."/>
            <person name="Pesole G."/>
            <person name="Phillippy A.M."/>
            <person name="Ponting C.P."/>
            <person name="Pop M."/>
            <person name="Porcelli D."/>
            <person name="Powell J.R."/>
            <person name="Prohaska S."/>
            <person name="Pruitt K."/>
            <person name="Puig M."/>
            <person name="Quesneville H."/>
            <person name="Ram K.R."/>
            <person name="Rand D."/>
            <person name="Rasmussen M.D."/>
            <person name="Reed L.K."/>
            <person name="Reenan R."/>
            <person name="Reily A."/>
            <person name="Remington K.A."/>
            <person name="Rieger T.T."/>
            <person name="Ritchie M.G."/>
            <person name="Robin C."/>
            <person name="Rogers Y.H."/>
            <person name="Rohde C."/>
            <person name="Rozas J."/>
            <person name="Rubenfield M.J."/>
            <person name="Ruiz A."/>
            <person name="Russo S."/>
            <person name="Salzberg S.L."/>
            <person name="Sanchez-Gracia A."/>
            <person name="Saranga D.J."/>
            <person name="Sato H."/>
            <person name="Schaeffer S.W."/>
            <person name="Schatz M.C."/>
            <person name="Schlenke T."/>
            <person name="Schwartz R."/>
            <person name="Segarra C."/>
            <person name="Singh R.S."/>
            <person name="Sirot L."/>
            <person name="Sirota M."/>
            <person name="Sisneros N.B."/>
            <person name="Smith C.D."/>
            <person name="Smith T.F."/>
            <person name="Spieth J."/>
            <person name="Stage D.E."/>
            <person name="Stark A."/>
            <person name="Stephan W."/>
            <person name="Strausberg R.L."/>
            <person name="Strempel S."/>
            <person name="Sturgill D."/>
            <person name="Sutton G."/>
            <person name="Sutton G.G."/>
            <person name="Tao W."/>
            <person name="Teichmann S."/>
            <person name="Tobari Y.N."/>
            <person name="Tomimura Y."/>
            <person name="Tsolas J.M."/>
            <person name="Valente V.L."/>
            <person name="Venter E."/>
            <person name="Venter J.C."/>
            <person name="Vicario S."/>
            <person name="Vieira F.G."/>
            <person name="Vilella A.J."/>
            <person name="Villasante A."/>
            <person name="Walenz B."/>
            <person name="Wang J."/>
            <person name="Wasserman M."/>
            <person name="Watts T."/>
            <person name="Wilson D."/>
            <person name="Wilson R.K."/>
            <person name="Wing R.A."/>
            <person name="Wolfner M.F."/>
            <person name="Wong A."/>
            <person name="Wong G.K."/>
            <person name="Wu C.I."/>
            <person name="Wu G."/>
            <person name="Yamamoto D."/>
            <person name="Yang H.P."/>
            <person name="Yang S.P."/>
            <person name="Yorke J.A."/>
            <person name="Yoshida K."/>
            <person name="Zdobnov E."/>
            <person name="Zhang P."/>
            <person name="Zhang Y."/>
            <person name="Zimin A.V."/>
            <person name="Baldwin J."/>
            <person name="Abdouelleil A."/>
            <person name="Abdulkadir J."/>
            <person name="Abebe A."/>
            <person name="Abera B."/>
            <person name="Abreu J."/>
            <person name="Acer S.C."/>
            <person name="Aftuck L."/>
            <person name="Alexander A."/>
            <person name="An P."/>
            <person name="Anderson E."/>
            <person name="Anderson S."/>
            <person name="Arachi H."/>
            <person name="Azer M."/>
            <person name="Bachantsang P."/>
            <person name="Barry A."/>
            <person name="Bayul T."/>
            <person name="Berlin A."/>
            <person name="Bessette D."/>
            <person name="Bloom T."/>
            <person name="Blye J."/>
            <person name="Boguslavskiy L."/>
            <person name="Bonnet C."/>
            <person name="Boukhgalter B."/>
            <person name="Bourzgui I."/>
            <person name="Brown A."/>
            <person name="Cahill P."/>
            <person name="Channer S."/>
            <person name="Cheshatsang Y."/>
            <person name="Chuda L."/>
            <person name="Citroen M."/>
            <person name="Collymore A."/>
            <person name="Cooke P."/>
            <person name="Costello M."/>
            <person name="D'Aco K."/>
            <person name="Daza R."/>
            <person name="De Haan G."/>
            <person name="DeGray S."/>
            <person name="DeMaso C."/>
            <person name="Dhargay N."/>
            <person name="Dooley K."/>
            <person name="Dooley E."/>
            <person name="Doricent M."/>
            <person name="Dorje P."/>
            <person name="Dorjee K."/>
            <person name="Dupes A."/>
            <person name="Elong R."/>
            <person name="Falk J."/>
            <person name="Farina A."/>
            <person name="Faro S."/>
            <person name="Ferguson D."/>
            <person name="Fisher S."/>
            <person name="Foley C.D."/>
            <person name="Franke A."/>
            <person name="Friedrich D."/>
            <person name="Gadbois L."/>
            <person name="Gearin G."/>
            <person name="Gearin C.R."/>
            <person name="Giannoukos G."/>
            <person name="Goode T."/>
            <person name="Graham J."/>
            <person name="Grandbois E."/>
            <person name="Grewal S."/>
            <person name="Gyaltsen K."/>
            <person name="Hafez N."/>
            <person name="Hagos B."/>
            <person name="Hall J."/>
            <person name="Henson C."/>
            <person name="Hollinger A."/>
            <person name="Honan T."/>
            <person name="Huard M.D."/>
            <person name="Hughes L."/>
            <person name="Hurhula B."/>
            <person name="Husby M.E."/>
            <person name="Kamat A."/>
            <person name="Kanga B."/>
            <person name="Kashin S."/>
            <person name="Khazanovich D."/>
            <person name="Kisner P."/>
            <person name="Lance K."/>
            <person name="Lara M."/>
            <person name="Lee W."/>
            <person name="Lennon N."/>
            <person name="Letendre F."/>
            <person name="LeVine R."/>
            <person name="Lipovsky A."/>
            <person name="Liu X."/>
            <person name="Liu J."/>
            <person name="Liu S."/>
            <person name="Lokyitsang T."/>
            <person name="Lokyitsang Y."/>
            <person name="Lubonja R."/>
            <person name="Lui A."/>
            <person name="MacDonald P."/>
            <person name="Magnisalis V."/>
            <person name="Maru K."/>
            <person name="Matthews C."/>
            <person name="McCusker W."/>
            <person name="McDonough S."/>
            <person name="Mehta T."/>
            <person name="Meldrim J."/>
            <person name="Meneus L."/>
            <person name="Mihai O."/>
            <person name="Mihalev A."/>
            <person name="Mihova T."/>
            <person name="Mittelman R."/>
            <person name="Mlenga V."/>
            <person name="Montmayeur A."/>
            <person name="Mulrain L."/>
            <person name="Navidi A."/>
            <person name="Naylor J."/>
            <person name="Negash T."/>
            <person name="Nguyen T."/>
            <person name="Nguyen N."/>
            <person name="Nicol R."/>
            <person name="Norbu C."/>
            <person name="Norbu N."/>
            <person name="Novod N."/>
            <person name="O'Neill B."/>
            <person name="Osman S."/>
            <person name="Markiewicz E."/>
            <person name="Oyono O.L."/>
            <person name="Patti C."/>
            <person name="Phunkhang P."/>
            <person name="Pierre F."/>
            <person name="Priest M."/>
            <person name="Raghuraman S."/>
            <person name="Rege F."/>
            <person name="Reyes R."/>
            <person name="Rise C."/>
            <person name="Rogov P."/>
            <person name="Ross K."/>
            <person name="Ryan E."/>
            <person name="Settipalli S."/>
            <person name="Shea T."/>
            <person name="Sherpa N."/>
            <person name="Shi L."/>
            <person name="Shih D."/>
            <person name="Sparrow T."/>
            <person name="Spaulding J."/>
            <person name="Stalker J."/>
            <person name="Stange-Thomann N."/>
            <person name="Stavropoulos S."/>
            <person name="Stone C."/>
            <person name="Strader C."/>
            <person name="Tesfaye S."/>
            <person name="Thomson T."/>
            <person name="Thoulutsang Y."/>
            <person name="Thoulutsang D."/>
            <person name="Topham K."/>
            <person name="Topping I."/>
            <person name="Tsamla T."/>
            <person name="Vassiliev H."/>
            <person name="Vo A."/>
            <person name="Wangchuk T."/>
            <person name="Wangdi T."/>
            <person name="Weiand M."/>
            <person name="Wilkinson J."/>
            <person name="Wilson A."/>
            <person name="Yadav S."/>
            <person name="Young G."/>
            <person name="Yu Q."/>
            <person name="Zembek L."/>
            <person name="Zhong D."/>
            <person name="Zimmer A."/>
            <person name="Zwirko Z."/>
            <person name="Jaffe D.B."/>
            <person name="Alvarez P."/>
            <person name="Brockman W."/>
            <person name="Butler J."/>
            <person name="Chin C."/>
            <person name="Gnerre S."/>
            <person name="Grabherr M."/>
            <person name="Kleber M."/>
            <person name="Mauceli E."/>
            <person name="MacCallum I."/>
        </authorList>
    </citation>
    <scope>NUCLEOTIDE SEQUENCE [LARGE SCALE GENOMIC DNA]</scope>
    <source>
        <strain evidence="2">Tucson 15287-2541.00</strain>
    </source>
</reference>
<accession>B4IY46</accession>
<dbReference type="EMBL" id="CH916366">
    <property type="protein sequence ID" value="EDV97589.1"/>
    <property type="molecule type" value="Genomic_DNA"/>
</dbReference>
<dbReference type="AlphaFoldDB" id="B4IY46"/>
<dbReference type="InParanoid" id="B4IY46"/>
<proteinExistence type="predicted"/>
<organism evidence="2">
    <name type="scientific">Drosophila grimshawi</name>
    <name type="common">Hawaiian fruit fly</name>
    <name type="synonym">Idiomyia grimshawi</name>
    <dbReference type="NCBI Taxonomy" id="7222"/>
    <lineage>
        <taxon>Eukaryota</taxon>
        <taxon>Metazoa</taxon>
        <taxon>Ecdysozoa</taxon>
        <taxon>Arthropoda</taxon>
        <taxon>Hexapoda</taxon>
        <taxon>Insecta</taxon>
        <taxon>Pterygota</taxon>
        <taxon>Neoptera</taxon>
        <taxon>Endopterygota</taxon>
        <taxon>Diptera</taxon>
        <taxon>Brachycera</taxon>
        <taxon>Muscomorpha</taxon>
        <taxon>Ephydroidea</taxon>
        <taxon>Drosophilidae</taxon>
        <taxon>Drosophila</taxon>
        <taxon>Hawaiian Drosophila</taxon>
    </lineage>
</organism>
<sequence length="56" mass="6587">MVRVLRVTKLEMLAPKVQEVYAYAVQEQSGTQQSIDLRRMFFKCSQTMRVSRVLVH</sequence>
<dbReference type="HOGENOM" id="CLU_3016382_0_0_1"/>
<gene>
    <name evidence="1" type="primary">Dgri\GH14610</name>
    <name evidence="1" type="ORF">Dgri_GH14610</name>
</gene>
<keyword evidence="2" id="KW-1185">Reference proteome</keyword>
<name>B4IY46_DROGR</name>
<dbReference type="Proteomes" id="UP000001070">
    <property type="component" value="Unassembled WGS sequence"/>
</dbReference>
<evidence type="ECO:0000313" key="2">
    <source>
        <dbReference type="Proteomes" id="UP000001070"/>
    </source>
</evidence>
<evidence type="ECO:0000313" key="1">
    <source>
        <dbReference type="EMBL" id="EDV97589.1"/>
    </source>
</evidence>
<protein>
    <submittedName>
        <fullName evidence="1">GH14610</fullName>
    </submittedName>
</protein>